<dbReference type="Proteomes" id="UP000737018">
    <property type="component" value="Unassembled WGS sequence"/>
</dbReference>
<comment type="caution">
    <text evidence="1">The sequence shown here is derived from an EMBL/GenBank/DDBJ whole genome shotgun (WGS) entry which is preliminary data.</text>
</comment>
<gene>
    <name evidence="1" type="ORF">CMV_023702</name>
</gene>
<organism evidence="1 2">
    <name type="scientific">Castanea mollissima</name>
    <name type="common">Chinese chestnut</name>
    <dbReference type="NCBI Taxonomy" id="60419"/>
    <lineage>
        <taxon>Eukaryota</taxon>
        <taxon>Viridiplantae</taxon>
        <taxon>Streptophyta</taxon>
        <taxon>Embryophyta</taxon>
        <taxon>Tracheophyta</taxon>
        <taxon>Spermatophyta</taxon>
        <taxon>Magnoliopsida</taxon>
        <taxon>eudicotyledons</taxon>
        <taxon>Gunneridae</taxon>
        <taxon>Pentapetalae</taxon>
        <taxon>rosids</taxon>
        <taxon>fabids</taxon>
        <taxon>Fagales</taxon>
        <taxon>Fagaceae</taxon>
        <taxon>Castanea</taxon>
    </lineage>
</organism>
<keyword evidence="2" id="KW-1185">Reference proteome</keyword>
<evidence type="ECO:0000313" key="1">
    <source>
        <dbReference type="EMBL" id="KAF3950563.1"/>
    </source>
</evidence>
<accession>A0A8J4V6L2</accession>
<evidence type="ECO:0000313" key="2">
    <source>
        <dbReference type="Proteomes" id="UP000737018"/>
    </source>
</evidence>
<dbReference type="EMBL" id="JRKL02005387">
    <property type="protein sequence ID" value="KAF3950563.1"/>
    <property type="molecule type" value="Genomic_DNA"/>
</dbReference>
<reference evidence="1" key="1">
    <citation type="submission" date="2020-03" db="EMBL/GenBank/DDBJ databases">
        <title>Castanea mollissima Vanexum genome sequencing.</title>
        <authorList>
            <person name="Staton M."/>
        </authorList>
    </citation>
    <scope>NUCLEOTIDE SEQUENCE</scope>
    <source>
        <tissue evidence="1">Leaf</tissue>
    </source>
</reference>
<proteinExistence type="predicted"/>
<sequence>MWFSLCLGNGKRGSGKIQRSCMEDVNRKRKKRKERDWFPASSELLEIGEVVKEIREASEKGELNGLVLMVIWNSPDLARRDD</sequence>
<name>A0A8J4V6L2_9ROSI</name>
<dbReference type="AlphaFoldDB" id="A0A8J4V6L2"/>
<protein>
    <submittedName>
        <fullName evidence="1">Uncharacterized protein</fullName>
    </submittedName>
</protein>